<feature type="non-terminal residue" evidence="2">
    <location>
        <position position="1"/>
    </location>
</feature>
<evidence type="ECO:0000256" key="1">
    <source>
        <dbReference type="SAM" id="MobiDB-lite"/>
    </source>
</evidence>
<organism evidence="2 3">
    <name type="scientific">Trema orientale</name>
    <name type="common">Charcoal tree</name>
    <name type="synonym">Celtis orientalis</name>
    <dbReference type="NCBI Taxonomy" id="63057"/>
    <lineage>
        <taxon>Eukaryota</taxon>
        <taxon>Viridiplantae</taxon>
        <taxon>Streptophyta</taxon>
        <taxon>Embryophyta</taxon>
        <taxon>Tracheophyta</taxon>
        <taxon>Spermatophyta</taxon>
        <taxon>Magnoliopsida</taxon>
        <taxon>eudicotyledons</taxon>
        <taxon>Gunneridae</taxon>
        <taxon>Pentapetalae</taxon>
        <taxon>rosids</taxon>
        <taxon>fabids</taxon>
        <taxon>Rosales</taxon>
        <taxon>Cannabaceae</taxon>
        <taxon>Trema</taxon>
    </lineage>
</organism>
<dbReference type="InParanoid" id="A0A2P5FR30"/>
<evidence type="ECO:0000313" key="3">
    <source>
        <dbReference type="Proteomes" id="UP000237000"/>
    </source>
</evidence>
<dbReference type="AlphaFoldDB" id="A0A2P5FR30"/>
<dbReference type="EMBL" id="JXTC01000014">
    <property type="protein sequence ID" value="POO00266.1"/>
    <property type="molecule type" value="Genomic_DNA"/>
</dbReference>
<gene>
    <name evidence="2" type="ORF">TorRG33x02_040440</name>
</gene>
<sequence length="52" mass="5740">SKFHLAPFDIDGNVKATREGAPSNFYDRLDKSNAKPTTEGDVDADSTWHAFV</sequence>
<keyword evidence="3" id="KW-1185">Reference proteome</keyword>
<reference evidence="3" key="1">
    <citation type="submission" date="2016-06" db="EMBL/GenBank/DDBJ databases">
        <title>Parallel loss of symbiosis genes in relatives of nitrogen-fixing non-legume Parasponia.</title>
        <authorList>
            <person name="Van Velzen R."/>
            <person name="Holmer R."/>
            <person name="Bu F."/>
            <person name="Rutten L."/>
            <person name="Van Zeijl A."/>
            <person name="Liu W."/>
            <person name="Santuari L."/>
            <person name="Cao Q."/>
            <person name="Sharma T."/>
            <person name="Shen D."/>
            <person name="Roswanjaya Y."/>
            <person name="Wardhani T."/>
            <person name="Kalhor M.S."/>
            <person name="Jansen J."/>
            <person name="Van den Hoogen J."/>
            <person name="Gungor B."/>
            <person name="Hartog M."/>
            <person name="Hontelez J."/>
            <person name="Verver J."/>
            <person name="Yang W.-C."/>
            <person name="Schijlen E."/>
            <person name="Repin R."/>
            <person name="Schilthuizen M."/>
            <person name="Schranz E."/>
            <person name="Heidstra R."/>
            <person name="Miyata K."/>
            <person name="Fedorova E."/>
            <person name="Kohlen W."/>
            <person name="Bisseling T."/>
            <person name="Smit S."/>
            <person name="Geurts R."/>
        </authorList>
    </citation>
    <scope>NUCLEOTIDE SEQUENCE [LARGE SCALE GENOMIC DNA]</scope>
    <source>
        <strain evidence="3">cv. RG33-2</strain>
    </source>
</reference>
<accession>A0A2P5FR30</accession>
<comment type="caution">
    <text evidence="2">The sequence shown here is derived from an EMBL/GenBank/DDBJ whole genome shotgun (WGS) entry which is preliminary data.</text>
</comment>
<protein>
    <submittedName>
        <fullName evidence="2">Uncharacterized protein</fullName>
    </submittedName>
</protein>
<name>A0A2P5FR30_TREOI</name>
<evidence type="ECO:0000313" key="2">
    <source>
        <dbReference type="EMBL" id="POO00266.1"/>
    </source>
</evidence>
<feature type="region of interest" description="Disordered" evidence="1">
    <location>
        <begin position="19"/>
        <end position="45"/>
    </location>
</feature>
<dbReference type="Proteomes" id="UP000237000">
    <property type="component" value="Unassembled WGS sequence"/>
</dbReference>
<proteinExistence type="predicted"/>